<reference evidence="1" key="1">
    <citation type="submission" date="2019-08" db="EMBL/GenBank/DDBJ databases">
        <title>The genome of the North American firefly Photinus pyralis.</title>
        <authorList>
            <consortium name="Photinus pyralis genome working group"/>
            <person name="Fallon T.R."/>
            <person name="Sander Lower S.E."/>
            <person name="Weng J.-K."/>
        </authorList>
    </citation>
    <scope>NUCLEOTIDE SEQUENCE</scope>
    <source>
        <strain evidence="1">TRF0915ILg1</strain>
        <tissue evidence="1">Whole body</tissue>
    </source>
</reference>
<sequence length="133" mass="15710">MKRHKLEETTSEERNSAKKEVTLQIYRNIEPIPRKRYGIENKEKAVANIYVEPTRCFYSKYVLVLHKNLQYLVSSTTMALLGLNVSHLKEELTNYLYLLGKDWFWGFMKRHIDLSLRKPESTSLSRSVAFNKP</sequence>
<dbReference type="AlphaFoldDB" id="A0A8K0CP86"/>
<evidence type="ECO:0000313" key="2">
    <source>
        <dbReference type="Proteomes" id="UP000801492"/>
    </source>
</evidence>
<dbReference type="EMBL" id="VTPC01069614">
    <property type="protein sequence ID" value="KAF2889206.1"/>
    <property type="molecule type" value="Genomic_DNA"/>
</dbReference>
<gene>
    <name evidence="1" type="ORF">ILUMI_16967</name>
</gene>
<name>A0A8K0CP86_IGNLU</name>
<comment type="caution">
    <text evidence="1">The sequence shown here is derived from an EMBL/GenBank/DDBJ whole genome shotgun (WGS) entry which is preliminary data.</text>
</comment>
<dbReference type="Proteomes" id="UP000801492">
    <property type="component" value="Unassembled WGS sequence"/>
</dbReference>
<feature type="non-terminal residue" evidence="1">
    <location>
        <position position="1"/>
    </location>
</feature>
<accession>A0A8K0CP86</accession>
<organism evidence="1 2">
    <name type="scientific">Ignelater luminosus</name>
    <name type="common">Cucubano</name>
    <name type="synonym">Pyrophorus luminosus</name>
    <dbReference type="NCBI Taxonomy" id="2038154"/>
    <lineage>
        <taxon>Eukaryota</taxon>
        <taxon>Metazoa</taxon>
        <taxon>Ecdysozoa</taxon>
        <taxon>Arthropoda</taxon>
        <taxon>Hexapoda</taxon>
        <taxon>Insecta</taxon>
        <taxon>Pterygota</taxon>
        <taxon>Neoptera</taxon>
        <taxon>Endopterygota</taxon>
        <taxon>Coleoptera</taxon>
        <taxon>Polyphaga</taxon>
        <taxon>Elateriformia</taxon>
        <taxon>Elateroidea</taxon>
        <taxon>Elateridae</taxon>
        <taxon>Agrypninae</taxon>
        <taxon>Pyrophorini</taxon>
        <taxon>Ignelater</taxon>
    </lineage>
</organism>
<dbReference type="OrthoDB" id="6754776at2759"/>
<protein>
    <submittedName>
        <fullName evidence="1">Uncharacterized protein</fullName>
    </submittedName>
</protein>
<evidence type="ECO:0000313" key="1">
    <source>
        <dbReference type="EMBL" id="KAF2889206.1"/>
    </source>
</evidence>
<proteinExistence type="predicted"/>
<keyword evidence="2" id="KW-1185">Reference proteome</keyword>